<feature type="region of interest" description="Disordered" evidence="1">
    <location>
        <begin position="39"/>
        <end position="127"/>
    </location>
</feature>
<feature type="transmembrane region" description="Helical" evidence="2">
    <location>
        <begin position="1132"/>
        <end position="1156"/>
    </location>
</feature>
<feature type="signal peptide" evidence="3">
    <location>
        <begin position="1"/>
        <end position="34"/>
    </location>
</feature>
<feature type="domain" description="MBG" evidence="4">
    <location>
        <begin position="902"/>
        <end position="970"/>
    </location>
</feature>
<feature type="compositionally biased region" description="Low complexity" evidence="1">
    <location>
        <begin position="95"/>
        <end position="115"/>
    </location>
</feature>
<organism evidence="5 6">
    <name type="scientific">Christensenella tenuis</name>
    <dbReference type="NCBI Taxonomy" id="2763033"/>
    <lineage>
        <taxon>Bacteria</taxon>
        <taxon>Bacillati</taxon>
        <taxon>Bacillota</taxon>
        <taxon>Clostridia</taxon>
        <taxon>Christensenellales</taxon>
        <taxon>Christensenellaceae</taxon>
        <taxon>Christensenella</taxon>
    </lineage>
</organism>
<evidence type="ECO:0000313" key="5">
    <source>
        <dbReference type="EMBL" id="MBC5648971.1"/>
    </source>
</evidence>
<accession>A0ABR7EGU6</accession>
<dbReference type="Proteomes" id="UP000606889">
    <property type="component" value="Unassembled WGS sequence"/>
</dbReference>
<feature type="compositionally biased region" description="Low complexity" evidence="1">
    <location>
        <begin position="1051"/>
        <end position="1088"/>
    </location>
</feature>
<dbReference type="RefSeq" id="WP_186858424.1">
    <property type="nucleotide sequence ID" value="NZ_JACOON010000006.1"/>
</dbReference>
<feature type="transmembrane region" description="Helical" evidence="2">
    <location>
        <begin position="1221"/>
        <end position="1239"/>
    </location>
</feature>
<dbReference type="InterPro" id="IPR041286">
    <property type="entry name" value="MBG_2"/>
</dbReference>
<comment type="caution">
    <text evidence="5">The sequence shown here is derived from an EMBL/GenBank/DDBJ whole genome shotgun (WGS) entry which is preliminary data.</text>
</comment>
<feature type="domain" description="MBG" evidence="4">
    <location>
        <begin position="976"/>
        <end position="1044"/>
    </location>
</feature>
<feature type="region of interest" description="Disordered" evidence="1">
    <location>
        <begin position="1051"/>
        <end position="1110"/>
    </location>
</feature>
<name>A0ABR7EGU6_9FIRM</name>
<reference evidence="5 6" key="1">
    <citation type="submission" date="2020-08" db="EMBL/GenBank/DDBJ databases">
        <title>Genome public.</title>
        <authorList>
            <person name="Liu C."/>
            <person name="Sun Q."/>
        </authorList>
    </citation>
    <scope>NUCLEOTIDE SEQUENCE [LARGE SCALE GENOMIC DNA]</scope>
    <source>
        <strain evidence="5 6">NSJ-35</strain>
    </source>
</reference>
<sequence>MRTRKRYKINFKKILVFTLAVVFFVSALNISAFAAEESGVLDGERAVQDTSQTDVEISVEPTVEPSPSASAEPSVSAGAEPNAVESMEPSAAPNAEVSAGPSAAAEPSEAPTAPEMNMLGKGKPEPRKYTVTYNSNGYFTAPSDSGKYTQGEEVTVLEGDKAAHDQSGKHVFIGWSTSKNDKMVNTSAQYQRLIASGRFYAGGDTYIMGNGSVTFYAVFGSTAVPEIDPNPQPAAETSPATYYILKDGLTPPGDAKPDKPANYTKVGTGTILKSTPVPVYNNTGDGILQYLVDIPDCSGLVRAGETVRWYVVKYDASDGYHVDGVVYKQAIHHTVRFYDADGTSLLDSQTVEDKEPVNEYTYQAPNGYAFVGWYLLENGVKTDKEVVSASFERVSSSFDVYAKTVPVSEITLTANSDNSKIYNGSQQTVSGYTGVPEGLTITGVKAQGSGTDAGIYTVAFTQKNAVIKDANGRNVTDQYKIEYVTGTLTIGKAGLTVTAEDKTRMYGVENPELTYTLSGLKGSDTLAGIGLTPSISTTAAASSPAGDYPITVTGDAETKNYDVSYVNGTLKITNSNVLAVAATAYSGTYDAESHDGIIGVSPSVAGAEITYSTDGVNYSPDMPRFTDAGSYPVYVRAEAPNYNPATTRVTAVIGKAGLTVTAEDKTREYGKENPAFDYAASGLKGTDTAESIGLTVALDCAATKTSPVGPYDIVPSGAAETKNYLINYVNGTLTIKYSTALTVDAEAYNGTYDAESHDGIIGVSPSVASAEITYSTDGVNYSPDMPRFTDAGSYPVYVRAEAPNYNPAATRVTAVIGKAGLTVTAEDKEKTYGEDNPAFTAAYSGFVNGEDETVLAGTLTFDSTANAASPVADYAIVPSGLESANYEITFVDGTLAVNPKNITVTPANAQKVYGSSDPLLNAAVDGLVGSDTLGFTVTRETGENVGKYGVRVTVESNPNYVVEAGTATFTITPKEITVTADNKTKTEGQADPALTAVVSGLAVGDRLQYKLGRDAGEMAGAYAIRVIPGSNPNYIVKTVNAVLTITAAPAEPATPVTPTTPTTPDAPAGGTTATPTGGATSAAGDTVTVPESQTPLAGSEGNNNTDDNAEQEPVTIKDNQTPLAGGIGQASWALLNLILAIVTGIIMIVLLIGYFFGKKKKEDKEDEAVQSRMARGEDGEEQGKLKRKGIIRLLSVIPAVVAIIAFILTENIWNPMVWIDKWTLLMAAIAIVQVVVAIFTKKSRKDKEDEEPEEGIHAEHA</sequence>
<protein>
    <submittedName>
        <fullName evidence="5">InlB B-repeat-containing protein</fullName>
    </submittedName>
</protein>
<feature type="chain" id="PRO_5046657299" evidence="3">
    <location>
        <begin position="35"/>
        <end position="1261"/>
    </location>
</feature>
<keyword evidence="3" id="KW-0732">Signal</keyword>
<evidence type="ECO:0000256" key="1">
    <source>
        <dbReference type="SAM" id="MobiDB-lite"/>
    </source>
</evidence>
<feature type="domain" description="MBG" evidence="4">
    <location>
        <begin position="495"/>
        <end position="570"/>
    </location>
</feature>
<dbReference type="Gene3D" id="2.60.40.4270">
    <property type="entry name" value="Listeria-Bacteroides repeat domain"/>
    <property type="match status" value="1"/>
</dbReference>
<evidence type="ECO:0000313" key="6">
    <source>
        <dbReference type="Proteomes" id="UP000606889"/>
    </source>
</evidence>
<dbReference type="Gene3D" id="3.30.160.710">
    <property type="match status" value="4"/>
</dbReference>
<evidence type="ECO:0000259" key="4">
    <source>
        <dbReference type="Pfam" id="PF18676"/>
    </source>
</evidence>
<dbReference type="EMBL" id="JACOON010000006">
    <property type="protein sequence ID" value="MBC5648971.1"/>
    <property type="molecule type" value="Genomic_DNA"/>
</dbReference>
<keyword evidence="2" id="KW-1133">Transmembrane helix</keyword>
<dbReference type="Pfam" id="PF18676">
    <property type="entry name" value="MBG_2"/>
    <property type="match status" value="5"/>
</dbReference>
<feature type="compositionally biased region" description="Polar residues" evidence="1">
    <location>
        <begin position="1089"/>
        <end position="1106"/>
    </location>
</feature>
<feature type="transmembrane region" description="Helical" evidence="2">
    <location>
        <begin position="1190"/>
        <end position="1209"/>
    </location>
</feature>
<keyword evidence="6" id="KW-1185">Reference proteome</keyword>
<feature type="compositionally biased region" description="Low complexity" evidence="1">
    <location>
        <begin position="55"/>
        <end position="81"/>
    </location>
</feature>
<evidence type="ECO:0000256" key="2">
    <source>
        <dbReference type="SAM" id="Phobius"/>
    </source>
</evidence>
<feature type="domain" description="MBG" evidence="4">
    <location>
        <begin position="658"/>
        <end position="734"/>
    </location>
</feature>
<keyword evidence="2" id="KW-0812">Transmembrane</keyword>
<evidence type="ECO:0000256" key="3">
    <source>
        <dbReference type="SAM" id="SignalP"/>
    </source>
</evidence>
<keyword evidence="2" id="KW-0472">Membrane</keyword>
<proteinExistence type="predicted"/>
<dbReference type="InterPro" id="IPR042229">
    <property type="entry name" value="Listeria/Bacterioides_rpt_sf"/>
</dbReference>
<feature type="domain" description="MBG" evidence="4">
    <location>
        <begin position="821"/>
        <end position="895"/>
    </location>
</feature>
<gene>
    <name evidence="5" type="ORF">H8S18_11535</name>
</gene>